<gene>
    <name evidence="1" type="ORF">ARTHRO_60089</name>
</gene>
<keyword evidence="2" id="KW-1185">Reference proteome</keyword>
<accession>A0A9P1KI43</accession>
<evidence type="ECO:0000313" key="2">
    <source>
        <dbReference type="Proteomes" id="UP000032946"/>
    </source>
</evidence>
<dbReference type="Proteomes" id="UP000032946">
    <property type="component" value="Chromosome"/>
</dbReference>
<sequence length="159" mass="17547">MLFIFWLPEPITLMLAMNRQNSNPQTITGDKTAAHQATNSVTQGDEKVKKSPAPVSAIAHQITDTIPTVPPEVLELESKVRELESEVLELRDLVKKDYAAFSRIACDIDIVSALIYDNRPFVARLFLVRSIAKNSQLAILAINTRAITTGDDDGRGSSR</sequence>
<name>A0A9P1KI43_9CYAN</name>
<reference evidence="1 2" key="1">
    <citation type="submission" date="2014-02" db="EMBL/GenBank/DDBJ databases">
        <authorList>
            <person name="Genoscope - CEA"/>
        </authorList>
    </citation>
    <scope>NUCLEOTIDE SEQUENCE [LARGE SCALE GENOMIC DNA]</scope>
    <source>
        <strain evidence="1 2">PCC 8005</strain>
    </source>
</reference>
<evidence type="ECO:0000313" key="1">
    <source>
        <dbReference type="EMBL" id="CDM97488.1"/>
    </source>
</evidence>
<protein>
    <submittedName>
        <fullName evidence="1">Uncharacterized protein</fullName>
    </submittedName>
</protein>
<proteinExistence type="predicted"/>
<organism evidence="1 2">
    <name type="scientific">Limnospira indica PCC 8005</name>
    <dbReference type="NCBI Taxonomy" id="376219"/>
    <lineage>
        <taxon>Bacteria</taxon>
        <taxon>Bacillati</taxon>
        <taxon>Cyanobacteriota</taxon>
        <taxon>Cyanophyceae</taxon>
        <taxon>Oscillatoriophycideae</taxon>
        <taxon>Oscillatoriales</taxon>
        <taxon>Sirenicapillariaceae</taxon>
        <taxon>Limnospira</taxon>
    </lineage>
</organism>
<dbReference type="EMBL" id="FO818640">
    <property type="protein sequence ID" value="CDM97488.1"/>
    <property type="molecule type" value="Genomic_DNA"/>
</dbReference>
<dbReference type="AlphaFoldDB" id="A0A9P1KI43"/>